<organism evidence="2 3">
    <name type="scientific">Trichostrongylus colubriformis</name>
    <name type="common">Black scour worm</name>
    <dbReference type="NCBI Taxonomy" id="6319"/>
    <lineage>
        <taxon>Eukaryota</taxon>
        <taxon>Metazoa</taxon>
        <taxon>Ecdysozoa</taxon>
        <taxon>Nematoda</taxon>
        <taxon>Chromadorea</taxon>
        <taxon>Rhabditida</taxon>
        <taxon>Rhabditina</taxon>
        <taxon>Rhabditomorpha</taxon>
        <taxon>Strongyloidea</taxon>
        <taxon>Trichostrongylidae</taxon>
        <taxon>Trichostrongylus</taxon>
    </lineage>
</organism>
<proteinExistence type="predicted"/>
<accession>A0AAN8ERK3</accession>
<dbReference type="Proteomes" id="UP001331761">
    <property type="component" value="Unassembled WGS sequence"/>
</dbReference>
<feature type="region of interest" description="Disordered" evidence="1">
    <location>
        <begin position="1"/>
        <end position="72"/>
    </location>
</feature>
<gene>
    <name evidence="2" type="ORF">GCK32_021243</name>
</gene>
<dbReference type="AlphaFoldDB" id="A0AAN8ERK3"/>
<evidence type="ECO:0000313" key="2">
    <source>
        <dbReference type="EMBL" id="KAK5964567.1"/>
    </source>
</evidence>
<reference evidence="2 3" key="1">
    <citation type="submission" date="2019-10" db="EMBL/GenBank/DDBJ databases">
        <title>Assembly and Annotation for the nematode Trichostrongylus colubriformis.</title>
        <authorList>
            <person name="Martin J."/>
        </authorList>
    </citation>
    <scope>NUCLEOTIDE SEQUENCE [LARGE SCALE GENOMIC DNA]</scope>
    <source>
        <strain evidence="2">G859</strain>
        <tissue evidence="2">Whole worm</tissue>
    </source>
</reference>
<comment type="caution">
    <text evidence="2">The sequence shown here is derived from an EMBL/GenBank/DDBJ whole genome shotgun (WGS) entry which is preliminary data.</text>
</comment>
<sequence>MALDGNERRFTVDETHRLRRSSPPDSTATANVVVLRPQRLYGSRGVTTDPDSRQDNSPQNRHSYHGATASLISPVGRDRLSGSLYVPKRFSQPSSWQHSCQGSEPYSLNHIHTILEQVSALRFHFYKIILNNPV</sequence>
<keyword evidence="3" id="KW-1185">Reference proteome</keyword>
<name>A0AAN8ERK3_TRICO</name>
<evidence type="ECO:0000256" key="1">
    <source>
        <dbReference type="SAM" id="MobiDB-lite"/>
    </source>
</evidence>
<evidence type="ECO:0000313" key="3">
    <source>
        <dbReference type="Proteomes" id="UP001331761"/>
    </source>
</evidence>
<feature type="compositionally biased region" description="Basic and acidic residues" evidence="1">
    <location>
        <begin position="1"/>
        <end position="16"/>
    </location>
</feature>
<protein>
    <submittedName>
        <fullName evidence="2">Uncharacterized protein</fullName>
    </submittedName>
</protein>
<dbReference type="EMBL" id="WIXE01025638">
    <property type="protein sequence ID" value="KAK5964567.1"/>
    <property type="molecule type" value="Genomic_DNA"/>
</dbReference>